<sequence>MNKKKMLKRNATTNLVLAIRSVMFGICIASSAVGHAEQHAQQYHVNAGSLGTALSTFAVQSGISLSFDPALTQGLSSHGLNGRYGIEQGFAELLKNTSLTILKNPEGTWFVVKKNEVKDLAVETVKSAQGDETNRVVLPTIVMTANQLGEITENSGSYTPGKIATATRLVLSPKETPQTISVVTRQEMDDFNLTSIDDVMNHNPGVSIVTYDSERTEYYARGFAIQNFQYDGIPMSYDSRFAAGNTLSDMAFYDRIEILKGATGLLTGVGDPGATINLIRKKPTKDFQGSFSAGVGSWNKYRADLDVGGALNEDGSIRARGVASYQYKESQLDRYERKTPAFYGVIEADLTDRTLLTVGADYQDNNPKGSTWGGIPIYNAKGEFNKMPRGYNNSAQWSKWEQYTRTVFSTLEHKFDNEWLVKLQLNHQINGYDNALGSVAGGHPNPDDGTGASMWLGRYVGKTVSNAADVYATGPFQLFGRTHDLVLGSSISESKWKNTSYDSEAGYPDAINDYYHWQGNVPEPQWSPMKSTTEVTKQNGLYATARLNITDDLKVILGGRVANYKTPDVDKSGIFVPYLGMTYDLNDNFALYTSYSTIFKPQTAKDINEKTLDPQEGRNYELGIKGEFYDGRLNASLAYFQLLQDNFAVESGEKTASGDVAYKAIQGVKTKGYEIEVTGEILPDWNLHAGFNHRISKNQGEKVSTLNPENEFTLYTSYKPNQWIEGLTLGGGVRWQDKTWGDVSNPLYSKDIKHEVSDYWLVDAMANYTLNDQLSFSFNVNNLLDKKYYTIFSWYSTYTWGEGRNYNLGLKYKF</sequence>
<dbReference type="InterPro" id="IPR036942">
    <property type="entry name" value="Beta-barrel_TonB_sf"/>
</dbReference>
<keyword evidence="10 16" id="KW-0798">TonB box</keyword>
<evidence type="ECO:0000256" key="5">
    <source>
        <dbReference type="ARBA" id="ARBA00022496"/>
    </source>
</evidence>
<organism evidence="18 19">
    <name type="scientific">Acinetobacter rudis CIP 110305</name>
    <dbReference type="NCBI Taxonomy" id="421052"/>
    <lineage>
        <taxon>Bacteria</taxon>
        <taxon>Pseudomonadati</taxon>
        <taxon>Pseudomonadota</taxon>
        <taxon>Gammaproteobacteria</taxon>
        <taxon>Moraxellales</taxon>
        <taxon>Moraxellaceae</taxon>
        <taxon>Acinetobacter</taxon>
    </lineage>
</organism>
<evidence type="ECO:0000256" key="4">
    <source>
        <dbReference type="ARBA" id="ARBA00022452"/>
    </source>
</evidence>
<evidence type="ECO:0000256" key="8">
    <source>
        <dbReference type="ARBA" id="ARBA00023004"/>
    </source>
</evidence>
<dbReference type="GO" id="GO:0038023">
    <property type="term" value="F:signaling receptor activity"/>
    <property type="evidence" value="ECO:0007669"/>
    <property type="project" value="InterPro"/>
</dbReference>
<gene>
    <name evidence="18" type="ORF">F945_02034</name>
</gene>
<dbReference type="Proteomes" id="UP000014568">
    <property type="component" value="Unassembled WGS sequence"/>
</dbReference>
<evidence type="ECO:0000259" key="17">
    <source>
        <dbReference type="SMART" id="SM00965"/>
    </source>
</evidence>
<dbReference type="PANTHER" id="PTHR32552">
    <property type="entry name" value="FERRICHROME IRON RECEPTOR-RELATED"/>
    <property type="match status" value="1"/>
</dbReference>
<dbReference type="CDD" id="cd01347">
    <property type="entry name" value="ligand_gated_channel"/>
    <property type="match status" value="1"/>
</dbReference>
<evidence type="ECO:0000256" key="3">
    <source>
        <dbReference type="ARBA" id="ARBA00022448"/>
    </source>
</evidence>
<evidence type="ECO:0000256" key="1">
    <source>
        <dbReference type="ARBA" id="ARBA00004571"/>
    </source>
</evidence>
<feature type="short sequence motif" description="TonB C-terminal box" evidence="15">
    <location>
        <begin position="797"/>
        <end position="814"/>
    </location>
</feature>
<evidence type="ECO:0000256" key="6">
    <source>
        <dbReference type="ARBA" id="ARBA00022692"/>
    </source>
</evidence>
<keyword evidence="12" id="KW-0675">Receptor</keyword>
<dbReference type="FunFam" id="2.170.130.10:FF:000010">
    <property type="entry name" value="Ferripyoverdine receptor"/>
    <property type="match status" value="1"/>
</dbReference>
<dbReference type="InterPro" id="IPR000531">
    <property type="entry name" value="Beta-barrel_TonB"/>
</dbReference>
<keyword evidence="11 14" id="KW-0472">Membrane</keyword>
<dbReference type="RefSeq" id="WP_016656441.1">
    <property type="nucleotide sequence ID" value="NZ_KE340353.1"/>
</dbReference>
<dbReference type="PROSITE" id="PS52016">
    <property type="entry name" value="TONB_DEPENDENT_REC_3"/>
    <property type="match status" value="1"/>
</dbReference>
<dbReference type="PATRIC" id="fig|421052.3.peg.1985"/>
<keyword evidence="4 14" id="KW-1134">Transmembrane beta strand</keyword>
<evidence type="ECO:0000313" key="19">
    <source>
        <dbReference type="Proteomes" id="UP000014568"/>
    </source>
</evidence>
<dbReference type="InterPro" id="IPR012910">
    <property type="entry name" value="Plug_dom"/>
</dbReference>
<dbReference type="InterPro" id="IPR039426">
    <property type="entry name" value="TonB-dep_rcpt-like"/>
</dbReference>
<dbReference type="InterPro" id="IPR011662">
    <property type="entry name" value="Secretin/TonB_short_N"/>
</dbReference>
<reference evidence="18 19" key="1">
    <citation type="submission" date="2013-06" db="EMBL/GenBank/DDBJ databases">
        <title>The Genome Sequence of Acinetobacter rudis CIP 110305.</title>
        <authorList>
            <consortium name="The Broad Institute Genome Sequencing Platform"/>
            <consortium name="The Broad Institute Genome Sequencing Center for Infectious Disease"/>
            <person name="Cerqueira G."/>
            <person name="Feldgarden M."/>
            <person name="Courvalin P."/>
            <person name="Perichon B."/>
            <person name="Grillot-Courvalin C."/>
            <person name="Clermont D."/>
            <person name="Rocha E."/>
            <person name="Yoon E.-J."/>
            <person name="Nemec A."/>
            <person name="Young S.K."/>
            <person name="Zeng Q."/>
            <person name="Gargeya S."/>
            <person name="Fitzgerald M."/>
            <person name="Abouelleil A."/>
            <person name="Alvarado L."/>
            <person name="Berlin A.M."/>
            <person name="Chapman S.B."/>
            <person name="Dewar J."/>
            <person name="Goldberg J."/>
            <person name="Griggs A."/>
            <person name="Gujja S."/>
            <person name="Hansen M."/>
            <person name="Howarth C."/>
            <person name="Imamovic A."/>
            <person name="Larimer J."/>
            <person name="McCowan C."/>
            <person name="Murphy C."/>
            <person name="Pearson M."/>
            <person name="Priest M."/>
            <person name="Roberts A."/>
            <person name="Saif S."/>
            <person name="Shea T."/>
            <person name="Sykes S."/>
            <person name="Wortman J."/>
            <person name="Nusbaum C."/>
            <person name="Birren B."/>
        </authorList>
    </citation>
    <scope>NUCLEOTIDE SEQUENCE [LARGE SCALE GENOMIC DNA]</scope>
    <source>
        <strain evidence="18 19">CIP 110305</strain>
    </source>
</reference>
<dbReference type="Gene3D" id="3.55.50.30">
    <property type="match status" value="1"/>
</dbReference>
<dbReference type="STRING" id="632955.GCA_000829675_01808"/>
<dbReference type="InterPro" id="IPR010105">
    <property type="entry name" value="TonB_sidphr_rcpt"/>
</dbReference>
<keyword evidence="19" id="KW-1185">Reference proteome</keyword>
<dbReference type="AlphaFoldDB" id="S3N1J4"/>
<evidence type="ECO:0000256" key="13">
    <source>
        <dbReference type="ARBA" id="ARBA00023237"/>
    </source>
</evidence>
<keyword evidence="5" id="KW-0410">Iron transport</keyword>
<name>S3N1J4_9GAMM</name>
<dbReference type="Gene3D" id="2.170.130.10">
    <property type="entry name" value="TonB-dependent receptor, plug domain"/>
    <property type="match status" value="1"/>
</dbReference>
<evidence type="ECO:0000256" key="11">
    <source>
        <dbReference type="ARBA" id="ARBA00023136"/>
    </source>
</evidence>
<keyword evidence="6 14" id="KW-0812">Transmembrane</keyword>
<keyword evidence="13 14" id="KW-0998">Cell outer membrane</keyword>
<keyword evidence="9" id="KW-0406">Ion transport</keyword>
<dbReference type="InterPro" id="IPR010917">
    <property type="entry name" value="TonB_rcpt_CS"/>
</dbReference>
<dbReference type="HOGENOM" id="CLU_008287_9_3_6"/>
<evidence type="ECO:0000256" key="2">
    <source>
        <dbReference type="ARBA" id="ARBA00009810"/>
    </source>
</evidence>
<evidence type="ECO:0000256" key="14">
    <source>
        <dbReference type="PROSITE-ProRule" id="PRU01360"/>
    </source>
</evidence>
<dbReference type="NCBIfam" id="TIGR01783">
    <property type="entry name" value="TonB-siderophor"/>
    <property type="match status" value="1"/>
</dbReference>
<evidence type="ECO:0000313" key="18">
    <source>
        <dbReference type="EMBL" id="EPF73597.1"/>
    </source>
</evidence>
<dbReference type="eggNOG" id="COG4773">
    <property type="taxonomic scope" value="Bacteria"/>
</dbReference>
<dbReference type="PANTHER" id="PTHR32552:SF74">
    <property type="entry name" value="HYDROXAMATE SIDEROPHORE RECEPTOR FHUE"/>
    <property type="match status" value="1"/>
</dbReference>
<dbReference type="GO" id="GO:0015344">
    <property type="term" value="F:siderophore uptake transmembrane transporter activity"/>
    <property type="evidence" value="ECO:0007669"/>
    <property type="project" value="TreeGrafter"/>
</dbReference>
<evidence type="ECO:0000256" key="15">
    <source>
        <dbReference type="PROSITE-ProRule" id="PRU10144"/>
    </source>
</evidence>
<dbReference type="InterPro" id="IPR037066">
    <property type="entry name" value="Plug_dom_sf"/>
</dbReference>
<dbReference type="PROSITE" id="PS01156">
    <property type="entry name" value="TONB_DEPENDENT_REC_2"/>
    <property type="match status" value="1"/>
</dbReference>
<proteinExistence type="inferred from homology"/>
<evidence type="ECO:0000256" key="12">
    <source>
        <dbReference type="ARBA" id="ARBA00023170"/>
    </source>
</evidence>
<comment type="subcellular location">
    <subcellularLocation>
        <location evidence="1 14">Cell outer membrane</location>
        <topology evidence="1 14">Multi-pass membrane protein</topology>
    </subcellularLocation>
</comment>
<accession>S3N1J4</accession>
<evidence type="ECO:0000256" key="7">
    <source>
        <dbReference type="ARBA" id="ARBA00022729"/>
    </source>
</evidence>
<dbReference type="Pfam" id="PF00593">
    <property type="entry name" value="TonB_dep_Rec_b-barrel"/>
    <property type="match status" value="1"/>
</dbReference>
<evidence type="ECO:0000256" key="9">
    <source>
        <dbReference type="ARBA" id="ARBA00023065"/>
    </source>
</evidence>
<dbReference type="SUPFAM" id="SSF56935">
    <property type="entry name" value="Porins"/>
    <property type="match status" value="1"/>
</dbReference>
<evidence type="ECO:0000256" key="16">
    <source>
        <dbReference type="RuleBase" id="RU003357"/>
    </source>
</evidence>
<feature type="domain" description="Secretin/TonB short N-terminal" evidence="17">
    <location>
        <begin position="63"/>
        <end position="114"/>
    </location>
</feature>
<comment type="similarity">
    <text evidence="2 14 16">Belongs to the TonB-dependent receptor family.</text>
</comment>
<dbReference type="GO" id="GO:0009279">
    <property type="term" value="C:cell outer membrane"/>
    <property type="evidence" value="ECO:0007669"/>
    <property type="project" value="UniProtKB-SubCell"/>
</dbReference>
<dbReference type="GO" id="GO:0015891">
    <property type="term" value="P:siderophore transport"/>
    <property type="evidence" value="ECO:0007669"/>
    <property type="project" value="InterPro"/>
</dbReference>
<keyword evidence="7" id="KW-0732">Signal</keyword>
<keyword evidence="8" id="KW-0408">Iron</keyword>
<dbReference type="Pfam" id="PF07715">
    <property type="entry name" value="Plug"/>
    <property type="match status" value="1"/>
</dbReference>
<evidence type="ECO:0000256" key="10">
    <source>
        <dbReference type="ARBA" id="ARBA00023077"/>
    </source>
</evidence>
<dbReference type="SMART" id="SM00965">
    <property type="entry name" value="STN"/>
    <property type="match status" value="1"/>
</dbReference>
<protein>
    <submittedName>
        <fullName evidence="18">Iron complex outermembrane recepter protein</fullName>
    </submittedName>
</protein>
<dbReference type="EMBL" id="ATGI01000024">
    <property type="protein sequence ID" value="EPF73597.1"/>
    <property type="molecule type" value="Genomic_DNA"/>
</dbReference>
<comment type="caution">
    <text evidence="18">The sequence shown here is derived from an EMBL/GenBank/DDBJ whole genome shotgun (WGS) entry which is preliminary data.</text>
</comment>
<keyword evidence="3 14" id="KW-0813">Transport</keyword>
<dbReference type="Gene3D" id="2.40.170.20">
    <property type="entry name" value="TonB-dependent receptor, beta-barrel domain"/>
    <property type="match status" value="1"/>
</dbReference>